<geneLocation type="mitochondrion" evidence="21"/>
<keyword evidence="10" id="KW-0249">Electron transport</keyword>
<evidence type="ECO:0000256" key="16">
    <source>
        <dbReference type="ARBA" id="ARBA00031027"/>
    </source>
</evidence>
<keyword evidence="12" id="KW-0520">NAD</keyword>
<keyword evidence="7 18" id="KW-0812">Transmembrane</keyword>
<feature type="domain" description="NADH dehydrogenase subunit 5 C-terminal" evidence="20">
    <location>
        <begin position="386"/>
        <end position="556"/>
    </location>
</feature>
<evidence type="ECO:0000256" key="11">
    <source>
        <dbReference type="ARBA" id="ARBA00022989"/>
    </source>
</evidence>
<evidence type="ECO:0000256" key="7">
    <source>
        <dbReference type="ARBA" id="ARBA00022692"/>
    </source>
</evidence>
<feature type="transmembrane region" description="Helical" evidence="18">
    <location>
        <begin position="371"/>
        <end position="395"/>
    </location>
</feature>
<feature type="transmembrane region" description="Helical" evidence="18">
    <location>
        <begin position="110"/>
        <end position="129"/>
    </location>
</feature>
<dbReference type="GO" id="GO:0015990">
    <property type="term" value="P:electron transport coupled proton transport"/>
    <property type="evidence" value="ECO:0007669"/>
    <property type="project" value="TreeGrafter"/>
</dbReference>
<dbReference type="Pfam" id="PF00361">
    <property type="entry name" value="Proton_antipo_M"/>
    <property type="match status" value="1"/>
</dbReference>
<dbReference type="GO" id="GO:0003954">
    <property type="term" value="F:NADH dehydrogenase activity"/>
    <property type="evidence" value="ECO:0007669"/>
    <property type="project" value="TreeGrafter"/>
</dbReference>
<dbReference type="GO" id="GO:0005743">
    <property type="term" value="C:mitochondrial inner membrane"/>
    <property type="evidence" value="ECO:0007669"/>
    <property type="project" value="UniProtKB-SubCell"/>
</dbReference>
<dbReference type="PRINTS" id="PR01434">
    <property type="entry name" value="NADHDHGNASE5"/>
</dbReference>
<accession>A0A6G6D9Y1</accession>
<keyword evidence="9" id="KW-1278">Translocase</keyword>
<reference evidence="21" key="1">
    <citation type="submission" date="2019-02" db="EMBL/GenBank/DDBJ databases">
        <authorList>
            <person name="Wu Y.F."/>
            <person name="Li H."/>
            <person name="Cai W.Z."/>
        </authorList>
    </citation>
    <scope>NUCLEOTIDE SEQUENCE</scope>
</reference>
<feature type="transmembrane region" description="Helical" evidence="18">
    <location>
        <begin position="415"/>
        <end position="438"/>
    </location>
</feature>
<feature type="transmembrane region" description="Helical" evidence="18">
    <location>
        <begin position="85"/>
        <end position="103"/>
    </location>
</feature>
<evidence type="ECO:0000256" key="8">
    <source>
        <dbReference type="ARBA" id="ARBA00022792"/>
    </source>
</evidence>
<evidence type="ECO:0000256" key="10">
    <source>
        <dbReference type="ARBA" id="ARBA00022982"/>
    </source>
</evidence>
<feature type="transmembrane region" description="Helical" evidence="18">
    <location>
        <begin position="332"/>
        <end position="350"/>
    </location>
</feature>
<feature type="domain" description="NADH:quinone oxidoreductase/Mrp antiporter transmembrane" evidence="19">
    <location>
        <begin position="104"/>
        <end position="381"/>
    </location>
</feature>
<dbReference type="GO" id="GO:0042773">
    <property type="term" value="P:ATP synthesis coupled electron transport"/>
    <property type="evidence" value="ECO:0007669"/>
    <property type="project" value="InterPro"/>
</dbReference>
<dbReference type="AlphaFoldDB" id="A0A6G6D9Y1"/>
<dbReference type="InterPro" id="IPR003945">
    <property type="entry name" value="NU5C-like"/>
</dbReference>
<evidence type="ECO:0000256" key="9">
    <source>
        <dbReference type="ARBA" id="ARBA00022967"/>
    </source>
</evidence>
<dbReference type="EC" id="7.1.1.2" evidence="3"/>
<evidence type="ECO:0000256" key="17">
    <source>
        <dbReference type="ARBA" id="ARBA00049551"/>
    </source>
</evidence>
<evidence type="ECO:0000256" key="4">
    <source>
        <dbReference type="ARBA" id="ARBA00021096"/>
    </source>
</evidence>
<evidence type="ECO:0000256" key="15">
    <source>
        <dbReference type="ARBA" id="ARBA00023136"/>
    </source>
</evidence>
<feature type="transmembrane region" description="Helical" evidence="18">
    <location>
        <begin position="149"/>
        <end position="168"/>
    </location>
</feature>
<dbReference type="PANTHER" id="PTHR42829:SF2">
    <property type="entry name" value="NADH-UBIQUINONE OXIDOREDUCTASE CHAIN 5"/>
    <property type="match status" value="1"/>
</dbReference>
<evidence type="ECO:0000259" key="19">
    <source>
        <dbReference type="Pfam" id="PF00361"/>
    </source>
</evidence>
<evidence type="ECO:0000256" key="6">
    <source>
        <dbReference type="ARBA" id="ARBA00022660"/>
    </source>
</evidence>
<keyword evidence="6" id="KW-0679">Respiratory chain</keyword>
<feature type="transmembrane region" description="Helical" evidence="18">
    <location>
        <begin position="265"/>
        <end position="283"/>
    </location>
</feature>
<keyword evidence="8" id="KW-0999">Mitochondrion inner membrane</keyword>
<evidence type="ECO:0000256" key="1">
    <source>
        <dbReference type="ARBA" id="ARBA00003257"/>
    </source>
</evidence>
<proteinExistence type="predicted"/>
<gene>
    <name evidence="21" type="primary">ND5</name>
</gene>
<evidence type="ECO:0000256" key="5">
    <source>
        <dbReference type="ARBA" id="ARBA00022448"/>
    </source>
</evidence>
<dbReference type="Pfam" id="PF06455">
    <property type="entry name" value="NADH5_C"/>
    <property type="match status" value="1"/>
</dbReference>
<evidence type="ECO:0000256" key="14">
    <source>
        <dbReference type="ARBA" id="ARBA00023128"/>
    </source>
</evidence>
<organism evidence="21">
    <name type="scientific">Pachyneuron aphidis</name>
    <dbReference type="NCBI Taxonomy" id="909094"/>
    <lineage>
        <taxon>Eukaryota</taxon>
        <taxon>Metazoa</taxon>
        <taxon>Ecdysozoa</taxon>
        <taxon>Arthropoda</taxon>
        <taxon>Hexapoda</taxon>
        <taxon>Insecta</taxon>
        <taxon>Pterygota</taxon>
        <taxon>Neoptera</taxon>
        <taxon>Endopterygota</taxon>
        <taxon>Hymenoptera</taxon>
        <taxon>Apocrita</taxon>
        <taxon>Proctotrupomorpha</taxon>
        <taxon>Chalcidoidea</taxon>
        <taxon>Pteromalidae</taxon>
        <taxon>Pteromalinae</taxon>
        <taxon>Pachyneuron</taxon>
    </lineage>
</organism>
<evidence type="ECO:0000256" key="12">
    <source>
        <dbReference type="ARBA" id="ARBA00023027"/>
    </source>
</evidence>
<keyword evidence="11 18" id="KW-1133">Transmembrane helix</keyword>
<dbReference type="GO" id="GO:0008137">
    <property type="term" value="F:NADH dehydrogenase (ubiquinone) activity"/>
    <property type="evidence" value="ECO:0007669"/>
    <property type="project" value="UniProtKB-EC"/>
</dbReference>
<feature type="transmembrane region" description="Helical" evidence="18">
    <location>
        <begin position="542"/>
        <end position="558"/>
    </location>
</feature>
<comment type="function">
    <text evidence="1">Core subunit of the mitochondrial membrane respiratory chain NADH dehydrogenase (Complex I) that is believed to belong to the minimal assembly required for catalysis. Complex I functions in the transfer of electrons from NADH to the respiratory chain. The immediate electron acceptor for the enzyme is believed to be ubiquinone.</text>
</comment>
<feature type="transmembrane region" description="Helical" evidence="18">
    <location>
        <begin position="175"/>
        <end position="193"/>
    </location>
</feature>
<feature type="transmembrane region" description="Helical" evidence="18">
    <location>
        <begin position="482"/>
        <end position="501"/>
    </location>
</feature>
<sequence>MMLYYLSGLMFLMLSFMFFLVSLIFLLFKINIFLEWNIINLNSMNLNMFIYLDWISLLFIFTVMLISSMIMFYCNEYMNHELFNIRFFYLMLLFIFSMMLMIISPNMVSIIIGWDGLGLVSYCLIIYYQNYSSFNSGMLTVLLNRIGDVMIMLSISMMFIYGSWNFMLMNKSINLIILLITIASFTKSAQFPFSSWLPAAMAAPTPVSSLVHSSTLVTAGVYLMIRFNYLIYLNDKLLFYIMLTGLLTMMFAGFSANFIYDFKKIIAFSTLSQLGLMMMIFGMKNWELSFYHLIIHAMFKSMMFMCSGVVIHNMLNYQDIRYMGKLKEFLPITMMFFFISNLSLCGMPFMSGFFSKDLILENMFMMNMNMLIYLFMLISTGLTVSYTIRLIMYLMMNKYNFISFYKIYDCKMMNYPMIILMIMTIFFGNFMNYLIFSMIELIYLLPIEKILILILCFLFLILSKFIYFINMKFNYLYFFKNFMGKMWFLYEFIPIIIIYPLNYSKMYLKLYDKGWSEMFMKNLVNNYMNKLNKFKINKNNNLMNLMFIIVYIIIIMNFM</sequence>
<keyword evidence="15 18" id="KW-0472">Membrane</keyword>
<evidence type="ECO:0000256" key="2">
    <source>
        <dbReference type="ARBA" id="ARBA00004448"/>
    </source>
</evidence>
<keyword evidence="13" id="KW-0830">Ubiquinone</keyword>
<dbReference type="InterPro" id="IPR001750">
    <property type="entry name" value="ND/Mrp_TM"/>
</dbReference>
<evidence type="ECO:0000256" key="18">
    <source>
        <dbReference type="SAM" id="Phobius"/>
    </source>
</evidence>
<keyword evidence="5" id="KW-0813">Transport</keyword>
<feature type="transmembrane region" description="Helical" evidence="18">
    <location>
        <begin position="290"/>
        <end position="312"/>
    </location>
</feature>
<reference evidence="21" key="2">
    <citation type="journal article" date="2020" name="Int. J. Biol. Macromol.">
        <title>Novel gene rearrangement in the mitochondrial genome of Pachyneuron aphidis (Hymenoptera: Pteromalidae).</title>
        <authorList>
            <person name="Wu Y."/>
            <person name="Yang H."/>
            <person name="Feng Z."/>
            <person name="Li B."/>
            <person name="Zhou W."/>
            <person name="Song F."/>
            <person name="Li H."/>
            <person name="Zhang L."/>
            <person name="Cai W."/>
        </authorList>
    </citation>
    <scope>NUCLEOTIDE SEQUENCE</scope>
</reference>
<comment type="subcellular location">
    <subcellularLocation>
        <location evidence="2">Mitochondrion inner membrane</location>
        <topology evidence="2">Multi-pass membrane protein</topology>
    </subcellularLocation>
</comment>
<evidence type="ECO:0000256" key="3">
    <source>
        <dbReference type="ARBA" id="ARBA00012944"/>
    </source>
</evidence>
<feature type="transmembrane region" description="Helical" evidence="18">
    <location>
        <begin position="237"/>
        <end position="259"/>
    </location>
</feature>
<protein>
    <recommendedName>
        <fullName evidence="4">NADH-ubiquinone oxidoreductase chain 5</fullName>
        <ecNumber evidence="3">7.1.1.2</ecNumber>
    </recommendedName>
    <alternativeName>
        <fullName evidence="16">NADH dehydrogenase subunit 5</fullName>
    </alternativeName>
</protein>
<comment type="catalytic activity">
    <reaction evidence="17">
        <text>a ubiquinone + NADH + 5 H(+)(in) = a ubiquinol + NAD(+) + 4 H(+)(out)</text>
        <dbReference type="Rhea" id="RHEA:29091"/>
        <dbReference type="Rhea" id="RHEA-COMP:9565"/>
        <dbReference type="Rhea" id="RHEA-COMP:9566"/>
        <dbReference type="ChEBI" id="CHEBI:15378"/>
        <dbReference type="ChEBI" id="CHEBI:16389"/>
        <dbReference type="ChEBI" id="CHEBI:17976"/>
        <dbReference type="ChEBI" id="CHEBI:57540"/>
        <dbReference type="ChEBI" id="CHEBI:57945"/>
        <dbReference type="EC" id="7.1.1.2"/>
    </reaction>
</comment>
<feature type="transmembrane region" description="Helical" evidence="18">
    <location>
        <begin position="205"/>
        <end position="225"/>
    </location>
</feature>
<dbReference type="PANTHER" id="PTHR42829">
    <property type="entry name" value="NADH-UBIQUINONE OXIDOREDUCTASE CHAIN 5"/>
    <property type="match status" value="1"/>
</dbReference>
<dbReference type="InterPro" id="IPR010934">
    <property type="entry name" value="NADH_DH_su5_C"/>
</dbReference>
<name>A0A6G6D9Y1_9HYME</name>
<evidence type="ECO:0000313" key="21">
    <source>
        <dbReference type="EMBL" id="QIE13310.1"/>
    </source>
</evidence>
<evidence type="ECO:0000259" key="20">
    <source>
        <dbReference type="Pfam" id="PF06455"/>
    </source>
</evidence>
<feature type="transmembrane region" description="Helical" evidence="18">
    <location>
        <begin position="6"/>
        <end position="28"/>
    </location>
</feature>
<keyword evidence="14 21" id="KW-0496">Mitochondrion</keyword>
<dbReference type="EMBL" id="MK577639">
    <property type="protein sequence ID" value="QIE13310.1"/>
    <property type="molecule type" value="Genomic_DNA"/>
</dbReference>
<evidence type="ECO:0000256" key="13">
    <source>
        <dbReference type="ARBA" id="ARBA00023075"/>
    </source>
</evidence>
<feature type="transmembrane region" description="Helical" evidence="18">
    <location>
        <begin position="49"/>
        <end position="73"/>
    </location>
</feature>
<feature type="transmembrane region" description="Helical" evidence="18">
    <location>
        <begin position="450"/>
        <end position="470"/>
    </location>
</feature>